<dbReference type="InterPro" id="IPR018511">
    <property type="entry name" value="Hemolysin-typ_Ca-bd_CS"/>
</dbReference>
<dbReference type="Gene3D" id="2.150.10.10">
    <property type="entry name" value="Serralysin-like metalloprotease, C-terminal"/>
    <property type="match status" value="1"/>
</dbReference>
<feature type="compositionally biased region" description="Basic and acidic residues" evidence="1">
    <location>
        <begin position="1362"/>
        <end position="1375"/>
    </location>
</feature>
<evidence type="ECO:0000313" key="3">
    <source>
        <dbReference type="Proteomes" id="UP000706039"/>
    </source>
</evidence>
<evidence type="ECO:0000313" key="2">
    <source>
        <dbReference type="EMBL" id="MBY8826377.1"/>
    </source>
</evidence>
<keyword evidence="3" id="KW-1185">Reference proteome</keyword>
<dbReference type="SUPFAM" id="SSF51120">
    <property type="entry name" value="beta-Roll"/>
    <property type="match status" value="1"/>
</dbReference>
<feature type="non-terminal residue" evidence="2">
    <location>
        <position position="1"/>
    </location>
</feature>
<reference evidence="2 3" key="1">
    <citation type="submission" date="2021-08" db="EMBL/GenBank/DDBJ databases">
        <authorList>
            <person name="Tuo L."/>
        </authorList>
    </citation>
    <scope>NUCLEOTIDE SEQUENCE [LARGE SCALE GENOMIC DNA]</scope>
    <source>
        <strain evidence="2 3">JCM 31229</strain>
    </source>
</reference>
<dbReference type="PANTHER" id="PTHR39431:SF1">
    <property type="entry name" value="FRPA_C-RELATED PROTEIN"/>
    <property type="match status" value="1"/>
</dbReference>
<dbReference type="Gene3D" id="2.60.40.10">
    <property type="entry name" value="Immunoglobulins"/>
    <property type="match status" value="1"/>
</dbReference>
<feature type="compositionally biased region" description="Low complexity" evidence="1">
    <location>
        <begin position="1059"/>
        <end position="1090"/>
    </location>
</feature>
<dbReference type="EMBL" id="JAINVV010000017">
    <property type="protein sequence ID" value="MBY8826377.1"/>
    <property type="molecule type" value="Genomic_DNA"/>
</dbReference>
<protein>
    <submittedName>
        <fullName evidence="2">VCBS domain-containing protein</fullName>
    </submittedName>
</protein>
<comment type="caution">
    <text evidence="2">The sequence shown here is derived from an EMBL/GenBank/DDBJ whole genome shotgun (WGS) entry which is preliminary data.</text>
</comment>
<feature type="compositionally biased region" description="Low complexity" evidence="1">
    <location>
        <begin position="1317"/>
        <end position="1336"/>
    </location>
</feature>
<dbReference type="InterPro" id="IPR001343">
    <property type="entry name" value="Hemolysn_Ca-bd"/>
</dbReference>
<accession>A0ABS7PYD8</accession>
<feature type="region of interest" description="Disordered" evidence="1">
    <location>
        <begin position="1046"/>
        <end position="1094"/>
    </location>
</feature>
<sequence length="1510" mass="150045">TVALSYSVTDADGSVAAVPGTLTITFDDDAPTATNEPAGSLAEGTTLPGSFDFAPGADGATVTAINGTALVFQPDGYSQSIDVGDAAIRVKADGSYIVTADPAVVGVGSASGTFTVTDGDGDTATANFSFSITDANVPTAGASAASVDDDGLGGNAASTIGDLDANSGDADGPASSEASFSGILTHNFGGDGAGTISFASLHGTGGTVGQEAVTYSWNAGTNTLTATGSRGALFSVHVTNPATGAYTVTLLDNVLQAQGPNNENDATVALSYSVTDTDGSVAAVPGTLTITFDDDAPTLTVSDTPTTAIEGGPAVNGNWSLAPGADGVASLAVTFGAASGTLTLPAGANVVLVQPTGTLTVRADGTFSFLAATGQDNDLSPQATFTLTATDGDGDTSADSLTIAIQDGTPAGNAAPVTLLVDEAALSFGSNSGSTAEIDNAPALSFTAGSDALTTFRFSTDLSNLVANLDGAGTDLFWTRSGDGQTIIGSLTSGGPAAITLSLSAPASIAAGATGNVTVTVTLADNLPHQLALAAQTQSIGHAIVEALDNDGDTATGQVFVDVKDDVPTAIADTDSVTEDGPTTATGNVITAIDVLVSPDANVTDGTADIQGADGVTVTGVAAGTPASASGNVGIGVAGTYGTLTLNANGSYGYVLNNASPLVQGLDTGESVTDTFTYTITDGDGDVSTTTLTVTVNGANDAPVTLNSHTWMSSDPAQQTASTPTYANGYPIDVQIPTDVDVENLIVTSTNAPVGVFYFDGANYIPLAANTVLYNPNLGINLLDDLVYRPTATANDVVTVPLNLSVTDGTATVNQVVTIHEVAPTRLPGQNVQIGSDAGSPLTSGNDVTNSFALNADFAAGLAGNAGIAVINVFTDFQQQPNAVPIPSGERDPTTFGANNAGSHREQEVQVELRIGSNRFVIVEDDLTAGTFEQSWFYDSATGLMRATVSYNNVYLLDGSGNATATTLAQFLTANPAQAGDTWTVSYFDNDGGNYQARLARFEFSYNDAGNPAINVQGDTTLPDLIYGTSGNDTLAGNGGNDTIIGRGGNDQISGGDGNDLLNGNDGDDVINGNAGDDTLNGGPGTDTLDGGTGTNIVVPPIVLDLDGDGVELVSRDAGVMFDYDGDGNAEATAWAGPDDGFLVYDSNGDRLVTNGSELVLTSHAAGATTDLEALAIAFDTNHDGVLSAADADFGKFGVWQDANGNGITDAGEFRTLSEAGIVSLSLTSDGNARTAANGDAVVYGETQYVRSDGSTGIAADAAFATGGSNREDQKAASAFANPGFGQALVAAGLVAAQAANATPPTPPQPGTDMVGDDGAAGADAPARPDATASDAPRGDTFEIAADDHHTATPAASTRTTHSSETDGQGHDGGLRNDGATARADDAPAGDTAQDGADAPTPAPVFVDMAPMPAIAAAALAAAAAHGDAPQPALGEIVADALTGGSGPDIDALLANLPGNADGGSNVVALFGGPAAELAMAGWANANPHTDPVAAAHEAAMAVTHAVAAH</sequence>
<dbReference type="Proteomes" id="UP000706039">
    <property type="component" value="Unassembled WGS sequence"/>
</dbReference>
<gene>
    <name evidence="2" type="ORF">K7G82_29000</name>
</gene>
<dbReference type="InterPro" id="IPR010221">
    <property type="entry name" value="VCBS_dom"/>
</dbReference>
<dbReference type="InterPro" id="IPR011049">
    <property type="entry name" value="Serralysin-like_metalloprot_C"/>
</dbReference>
<name>A0ABS7PYD8_9SPHN</name>
<dbReference type="InterPro" id="IPR013783">
    <property type="entry name" value="Ig-like_fold"/>
</dbReference>
<dbReference type="PROSITE" id="PS00330">
    <property type="entry name" value="HEMOLYSIN_CALCIUM"/>
    <property type="match status" value="1"/>
</dbReference>
<dbReference type="PANTHER" id="PTHR39431">
    <property type="entry name" value="FRPA/C-RELATED PROTEIN"/>
    <property type="match status" value="1"/>
</dbReference>
<evidence type="ECO:0000256" key="1">
    <source>
        <dbReference type="SAM" id="MobiDB-lite"/>
    </source>
</evidence>
<dbReference type="RefSeq" id="WP_222993978.1">
    <property type="nucleotide sequence ID" value="NZ_JAINVV010000017.1"/>
</dbReference>
<dbReference type="PRINTS" id="PR00313">
    <property type="entry name" value="CABNDNGRPT"/>
</dbReference>
<organism evidence="2 3">
    <name type="scientific">Sphingomonas colocasiae</name>
    <dbReference type="NCBI Taxonomy" id="1848973"/>
    <lineage>
        <taxon>Bacteria</taxon>
        <taxon>Pseudomonadati</taxon>
        <taxon>Pseudomonadota</taxon>
        <taxon>Alphaproteobacteria</taxon>
        <taxon>Sphingomonadales</taxon>
        <taxon>Sphingomonadaceae</taxon>
        <taxon>Sphingomonas</taxon>
    </lineage>
</organism>
<dbReference type="NCBIfam" id="TIGR01965">
    <property type="entry name" value="VCBS_repeat"/>
    <property type="match status" value="1"/>
</dbReference>
<feature type="region of interest" description="Disordered" evidence="1">
    <location>
        <begin position="1300"/>
        <end position="1405"/>
    </location>
</feature>
<feature type="compositionally biased region" description="Basic and acidic residues" evidence="1">
    <location>
        <begin position="1337"/>
        <end position="1351"/>
    </location>
</feature>
<proteinExistence type="predicted"/>
<dbReference type="Pfam" id="PF00353">
    <property type="entry name" value="HemolysinCabind"/>
    <property type="match status" value="2"/>
</dbReference>